<dbReference type="Pfam" id="PF14709">
    <property type="entry name" value="DND1_DSRM"/>
    <property type="match status" value="1"/>
</dbReference>
<dbReference type="CTD" id="6651"/>
<dbReference type="RefSeq" id="XP_047738407.1">
    <property type="nucleotide sequence ID" value="XM_047882451.1"/>
</dbReference>
<dbReference type="AlphaFoldDB" id="A0A979FNW9"/>
<feature type="domain" description="G-patch" evidence="4">
    <location>
        <begin position="661"/>
        <end position="707"/>
    </location>
</feature>
<dbReference type="InterPro" id="IPR014720">
    <property type="entry name" value="dsRBD_dom"/>
</dbReference>
<evidence type="ECO:0000256" key="2">
    <source>
        <dbReference type="SAM" id="MobiDB-lite"/>
    </source>
</evidence>
<gene>
    <name evidence="6" type="primary">LOC108683216</name>
</gene>
<dbReference type="GeneID" id="108683216"/>
<dbReference type="SUPFAM" id="SSF54768">
    <property type="entry name" value="dsRNA-binding domain-like"/>
    <property type="match status" value="1"/>
</dbReference>
<feature type="region of interest" description="Disordered" evidence="2">
    <location>
        <begin position="25"/>
        <end position="62"/>
    </location>
</feature>
<evidence type="ECO:0000256" key="1">
    <source>
        <dbReference type="PROSITE-ProRule" id="PRU00266"/>
    </source>
</evidence>
<dbReference type="InterPro" id="IPR000467">
    <property type="entry name" value="G_patch_dom"/>
</dbReference>
<feature type="compositionally biased region" description="Pro residues" evidence="2">
    <location>
        <begin position="918"/>
        <end position="932"/>
    </location>
</feature>
<organism evidence="5 6">
    <name type="scientific">Hyalella azteca</name>
    <name type="common">Amphipod</name>
    <dbReference type="NCBI Taxonomy" id="294128"/>
    <lineage>
        <taxon>Eukaryota</taxon>
        <taxon>Metazoa</taxon>
        <taxon>Ecdysozoa</taxon>
        <taxon>Arthropoda</taxon>
        <taxon>Crustacea</taxon>
        <taxon>Multicrustacea</taxon>
        <taxon>Malacostraca</taxon>
        <taxon>Eumalacostraca</taxon>
        <taxon>Peracarida</taxon>
        <taxon>Amphipoda</taxon>
        <taxon>Senticaudata</taxon>
        <taxon>Talitrida</taxon>
        <taxon>Talitroidea</taxon>
        <taxon>Hyalellidae</taxon>
        <taxon>Hyalella</taxon>
    </lineage>
</organism>
<feature type="compositionally biased region" description="Basic and acidic residues" evidence="2">
    <location>
        <begin position="509"/>
        <end position="521"/>
    </location>
</feature>
<dbReference type="SMART" id="SM00443">
    <property type="entry name" value="G_patch"/>
    <property type="match status" value="1"/>
</dbReference>
<keyword evidence="1" id="KW-0694">RNA-binding</keyword>
<dbReference type="GO" id="GO:0048024">
    <property type="term" value="P:regulation of mRNA splicing, via spliceosome"/>
    <property type="evidence" value="ECO:0007669"/>
    <property type="project" value="TreeGrafter"/>
</dbReference>
<dbReference type="PANTHER" id="PTHR46528:SF1">
    <property type="entry name" value="PROTEIN SON"/>
    <property type="match status" value="1"/>
</dbReference>
<dbReference type="Proteomes" id="UP000694843">
    <property type="component" value="Unplaced"/>
</dbReference>
<dbReference type="PANTHER" id="PTHR46528">
    <property type="entry name" value="PROTEIN SON"/>
    <property type="match status" value="1"/>
</dbReference>
<feature type="region of interest" description="Disordered" evidence="2">
    <location>
        <begin position="509"/>
        <end position="567"/>
    </location>
</feature>
<dbReference type="GO" id="GO:0003723">
    <property type="term" value="F:RNA binding"/>
    <property type="evidence" value="ECO:0007669"/>
    <property type="project" value="UniProtKB-UniRule"/>
</dbReference>
<dbReference type="OrthoDB" id="786951at2759"/>
<dbReference type="PROSITE" id="PS50174">
    <property type="entry name" value="G_PATCH"/>
    <property type="match status" value="1"/>
</dbReference>
<dbReference type="InterPro" id="IPR032922">
    <property type="entry name" value="SON"/>
</dbReference>
<feature type="compositionally biased region" description="Polar residues" evidence="2">
    <location>
        <begin position="84"/>
        <end position="99"/>
    </location>
</feature>
<evidence type="ECO:0000259" key="3">
    <source>
        <dbReference type="PROSITE" id="PS50137"/>
    </source>
</evidence>
<evidence type="ECO:0000259" key="4">
    <source>
        <dbReference type="PROSITE" id="PS50174"/>
    </source>
</evidence>
<keyword evidence="5" id="KW-1185">Reference proteome</keyword>
<dbReference type="Gene3D" id="3.30.160.20">
    <property type="match status" value="1"/>
</dbReference>
<feature type="region of interest" description="Disordered" evidence="2">
    <location>
        <begin position="901"/>
        <end position="954"/>
    </location>
</feature>
<sequence length="954" mass="104505">MDSNEENKSSDDIIQELLSSFTVKEHTATPCLDDGENNKGKAPLHSKDEPQTSGKPPRRSGGITIACLKDSVVLQEVQRSAQCSQQQLPAAACSSTDVQDSALASKAAAEPLVSQSNKSVENDKNHKKHHHKKSKESKCEDNSLARPNDEADDDVVITSVQPSRKRSASPSSSSHRHKKSRRSASHSKNQTLQSSKSIDECKSSSPKSLDQRKSRSSKSPSVHKSRSSRSPTSQKSGSRKSRSRRSTSRHKKSRSSRSSSRHKKSRSSRSRSRHKKSRSSRSSSRHKKSRSSRSRSRHKKSRSSRSSSRHKKSRSSRSTSRHKKSRSSRSTSRHKKSRSSRSSSRHKKSRSNRSPSRRKRSRSRKPGDHHKSSIKKEKCDDEDCVKILKDKVTRKRLLEIARRNALQLVSSGVIPSSLGPVPPVGPGSAPASQPRSIHDLTAFCKQLAESGNYSDDGDNGLVGSDDDESEEEDKSEAPFTYSGRHPFALKDKPITMNIRNAPMLPVKSNAERLQESSKLREQFPVSSGTHHKQKDDGGWTPVEAASSSSQATPSDNTESAKDPKDQVFPTVDEDIANLNLSEMVSERLRAMRNLQENPNDANAKKKLDALQETMSKWALSKQEPGKFTGTTGVKVLSQQELSSGQQAWAKKEQLITAKPVSSAFGMRMLQKMGWNPGEGLGKNKEGSTTPLLLEVKTDKKGFHAQEELTPVKPSIPMTKTVAGKHPVSVLSEFCIKSKWQPPQFQVVHDSGPDHKKSYLMKVIVNKLEYRASQMAPTKKLAKATAAATCLMALGITLDDPQPTHMGIGGCQSSLSSFGNSPVVQGAFPPPGPVSNFTLRNMNVQQHLPQQHTRHSGAYSCGVTGLQPLMSINTCDFAGRSGNVNIIIGPQLPQSASSFSLTMHENKPQPVPLSSVKAFPPPGVKLNSFPPPGRSGRPSHPVAERGSQTSSIEML</sequence>
<feature type="compositionally biased region" description="Basic and acidic residues" evidence="2">
    <location>
        <begin position="136"/>
        <end position="149"/>
    </location>
</feature>
<feature type="region of interest" description="Disordered" evidence="2">
    <location>
        <begin position="84"/>
        <end position="385"/>
    </location>
</feature>
<feature type="compositionally biased region" description="Polar residues" evidence="2">
    <location>
        <begin position="545"/>
        <end position="557"/>
    </location>
</feature>
<accession>A0A979FNW9</accession>
<feature type="region of interest" description="Disordered" evidence="2">
    <location>
        <begin position="412"/>
        <end position="494"/>
    </location>
</feature>
<feature type="compositionally biased region" description="Polar residues" evidence="2">
    <location>
        <begin position="945"/>
        <end position="954"/>
    </location>
</feature>
<feature type="compositionally biased region" description="Basic residues" evidence="2">
    <location>
        <begin position="174"/>
        <end position="185"/>
    </location>
</feature>
<feature type="compositionally biased region" description="Basic and acidic residues" evidence="2">
    <location>
        <begin position="365"/>
        <end position="385"/>
    </location>
</feature>
<feature type="compositionally biased region" description="Basic residues" evidence="2">
    <location>
        <begin position="125"/>
        <end position="135"/>
    </location>
</feature>
<evidence type="ECO:0000313" key="6">
    <source>
        <dbReference type="RefSeq" id="XP_047738407.1"/>
    </source>
</evidence>
<feature type="compositionally biased region" description="Basic residues" evidence="2">
    <location>
        <begin position="237"/>
        <end position="364"/>
    </location>
</feature>
<protein>
    <submittedName>
        <fullName evidence="6">Protein SON isoform X1</fullName>
    </submittedName>
</protein>
<dbReference type="Pfam" id="PF01585">
    <property type="entry name" value="G-patch"/>
    <property type="match status" value="1"/>
</dbReference>
<proteinExistence type="predicted"/>
<evidence type="ECO:0000313" key="5">
    <source>
        <dbReference type="Proteomes" id="UP000694843"/>
    </source>
</evidence>
<feature type="domain" description="DRBM" evidence="3">
    <location>
        <begin position="725"/>
        <end position="795"/>
    </location>
</feature>
<dbReference type="SMART" id="SM00358">
    <property type="entry name" value="DSRM"/>
    <property type="match status" value="1"/>
</dbReference>
<reference evidence="6" key="1">
    <citation type="submission" date="2025-08" db="UniProtKB">
        <authorList>
            <consortium name="RefSeq"/>
        </authorList>
    </citation>
    <scope>IDENTIFICATION</scope>
    <source>
        <tissue evidence="6">Whole organism</tissue>
    </source>
</reference>
<dbReference type="PROSITE" id="PS50137">
    <property type="entry name" value="DS_RBD"/>
    <property type="match status" value="1"/>
</dbReference>
<dbReference type="GO" id="GO:0051726">
    <property type="term" value="P:regulation of cell cycle"/>
    <property type="evidence" value="ECO:0007669"/>
    <property type="project" value="InterPro"/>
</dbReference>
<name>A0A979FNW9_HYAAZ</name>
<feature type="compositionally biased region" description="Acidic residues" evidence="2">
    <location>
        <begin position="464"/>
        <end position="474"/>
    </location>
</feature>